<dbReference type="InterPro" id="IPR036271">
    <property type="entry name" value="Tet_transcr_reg_TetR-rel_C_sf"/>
</dbReference>
<evidence type="ECO:0000256" key="5">
    <source>
        <dbReference type="SAM" id="MobiDB-lite"/>
    </source>
</evidence>
<sequence>MSSAARTTSAASGTTPEGAPTRRDRMRALTVREILTVARGLLVDLGHTGLTTRAVARQMQMSSPALYRYFASHEELKDVLLAELFDELSAHLRAAAAEADSPDDPLVPLVAASRALRGWALAHPHEFEFMLVHSTGDPTVESDQLRARREFGGVMLSLLADAARPETMVAPSPTPPPAAVEAMVRYCAATGVELEAAVAPIAVQCWVRLYGSVSMATMGQLEPLGEHAAAVFEQELDAMARLLGHEGLPARSTDADRRT</sequence>
<name>A0ABU8N856_9PSEU</name>
<dbReference type="InterPro" id="IPR025996">
    <property type="entry name" value="MT1864/Rv1816-like_C"/>
</dbReference>
<dbReference type="SUPFAM" id="SSF46689">
    <property type="entry name" value="Homeodomain-like"/>
    <property type="match status" value="1"/>
</dbReference>
<dbReference type="Proteomes" id="UP001370100">
    <property type="component" value="Unassembled WGS sequence"/>
</dbReference>
<reference evidence="7 8" key="1">
    <citation type="submission" date="2024-03" db="EMBL/GenBank/DDBJ databases">
        <title>Actinomycetospora sp. OC33-EN06, a novel actinomycete isolated from wild orchid (Aerides multiflora).</title>
        <authorList>
            <person name="Suriyachadkun C."/>
        </authorList>
    </citation>
    <scope>NUCLEOTIDE SEQUENCE [LARGE SCALE GENOMIC DNA]</scope>
    <source>
        <strain evidence="7 8">OC33-EN06</strain>
    </source>
</reference>
<dbReference type="InterPro" id="IPR001647">
    <property type="entry name" value="HTH_TetR"/>
</dbReference>
<dbReference type="PROSITE" id="PS50977">
    <property type="entry name" value="HTH_TETR_2"/>
    <property type="match status" value="1"/>
</dbReference>
<keyword evidence="1" id="KW-0805">Transcription regulation</keyword>
<feature type="region of interest" description="Disordered" evidence="5">
    <location>
        <begin position="1"/>
        <end position="25"/>
    </location>
</feature>
<keyword evidence="3" id="KW-0804">Transcription</keyword>
<evidence type="ECO:0000256" key="4">
    <source>
        <dbReference type="PROSITE-ProRule" id="PRU00335"/>
    </source>
</evidence>
<dbReference type="Gene3D" id="1.10.357.10">
    <property type="entry name" value="Tetracycline Repressor, domain 2"/>
    <property type="match status" value="1"/>
</dbReference>
<dbReference type="InterPro" id="IPR009057">
    <property type="entry name" value="Homeodomain-like_sf"/>
</dbReference>
<keyword evidence="8" id="KW-1185">Reference proteome</keyword>
<dbReference type="RefSeq" id="WP_337715183.1">
    <property type="nucleotide sequence ID" value="NZ_JBBEGL010000005.1"/>
</dbReference>
<comment type="caution">
    <text evidence="7">The sequence shown here is derived from an EMBL/GenBank/DDBJ whole genome shotgun (WGS) entry which is preliminary data.</text>
</comment>
<protein>
    <submittedName>
        <fullName evidence="7">TetR/AcrR family transcriptional regulator</fullName>
    </submittedName>
</protein>
<dbReference type="PANTHER" id="PTHR30055">
    <property type="entry name" value="HTH-TYPE TRANSCRIPTIONAL REGULATOR RUTR"/>
    <property type="match status" value="1"/>
</dbReference>
<organism evidence="7 8">
    <name type="scientific">Actinomycetospora aeridis</name>
    <dbReference type="NCBI Taxonomy" id="3129231"/>
    <lineage>
        <taxon>Bacteria</taxon>
        <taxon>Bacillati</taxon>
        <taxon>Actinomycetota</taxon>
        <taxon>Actinomycetes</taxon>
        <taxon>Pseudonocardiales</taxon>
        <taxon>Pseudonocardiaceae</taxon>
        <taxon>Actinomycetospora</taxon>
    </lineage>
</organism>
<evidence type="ECO:0000313" key="8">
    <source>
        <dbReference type="Proteomes" id="UP001370100"/>
    </source>
</evidence>
<accession>A0ABU8N856</accession>
<dbReference type="SUPFAM" id="SSF48498">
    <property type="entry name" value="Tetracyclin repressor-like, C-terminal domain"/>
    <property type="match status" value="1"/>
</dbReference>
<evidence type="ECO:0000259" key="6">
    <source>
        <dbReference type="PROSITE" id="PS50977"/>
    </source>
</evidence>
<evidence type="ECO:0000256" key="3">
    <source>
        <dbReference type="ARBA" id="ARBA00023163"/>
    </source>
</evidence>
<proteinExistence type="predicted"/>
<evidence type="ECO:0000256" key="2">
    <source>
        <dbReference type="ARBA" id="ARBA00023125"/>
    </source>
</evidence>
<dbReference type="EMBL" id="JBBEGL010000005">
    <property type="protein sequence ID" value="MEJ2888531.1"/>
    <property type="molecule type" value="Genomic_DNA"/>
</dbReference>
<dbReference type="InterPro" id="IPR050109">
    <property type="entry name" value="HTH-type_TetR-like_transc_reg"/>
</dbReference>
<feature type="DNA-binding region" description="H-T-H motif" evidence="4">
    <location>
        <begin position="51"/>
        <end position="70"/>
    </location>
</feature>
<dbReference type="Pfam" id="PF13305">
    <property type="entry name" value="TetR_C_33"/>
    <property type="match status" value="1"/>
</dbReference>
<evidence type="ECO:0000256" key="1">
    <source>
        <dbReference type="ARBA" id="ARBA00023015"/>
    </source>
</evidence>
<feature type="domain" description="HTH tetR-type" evidence="6">
    <location>
        <begin position="28"/>
        <end position="88"/>
    </location>
</feature>
<dbReference type="PANTHER" id="PTHR30055:SF243">
    <property type="entry name" value="HTH-TYPE TRANSCRIPTIONAL REGULATOR RV1816"/>
    <property type="match status" value="1"/>
</dbReference>
<dbReference type="Pfam" id="PF00440">
    <property type="entry name" value="TetR_N"/>
    <property type="match status" value="1"/>
</dbReference>
<keyword evidence="2 4" id="KW-0238">DNA-binding</keyword>
<feature type="compositionally biased region" description="Low complexity" evidence="5">
    <location>
        <begin position="1"/>
        <end position="15"/>
    </location>
</feature>
<evidence type="ECO:0000313" key="7">
    <source>
        <dbReference type="EMBL" id="MEJ2888531.1"/>
    </source>
</evidence>
<gene>
    <name evidence="7" type="ORF">WCD41_18885</name>
</gene>